<comment type="caution">
    <text evidence="1">The sequence shown here is derived from an EMBL/GenBank/DDBJ whole genome shotgun (WGS) entry which is preliminary data.</text>
</comment>
<dbReference type="EMBL" id="BQNB010012736">
    <property type="protein sequence ID" value="GJT07278.1"/>
    <property type="molecule type" value="Genomic_DNA"/>
</dbReference>
<sequence>MLPDFGGVTIPKSEGSSYKMETIRVEYEWKPSKFDKYNGKSMDVSVDDTWKKVEAPPKITPRKTGI</sequence>
<name>A0ABQ5B141_9ASTR</name>
<accession>A0ABQ5B141</accession>
<organism evidence="1 2">
    <name type="scientific">Tanacetum coccineum</name>
    <dbReference type="NCBI Taxonomy" id="301880"/>
    <lineage>
        <taxon>Eukaryota</taxon>
        <taxon>Viridiplantae</taxon>
        <taxon>Streptophyta</taxon>
        <taxon>Embryophyta</taxon>
        <taxon>Tracheophyta</taxon>
        <taxon>Spermatophyta</taxon>
        <taxon>Magnoliopsida</taxon>
        <taxon>eudicotyledons</taxon>
        <taxon>Gunneridae</taxon>
        <taxon>Pentapetalae</taxon>
        <taxon>asterids</taxon>
        <taxon>campanulids</taxon>
        <taxon>Asterales</taxon>
        <taxon>Asteraceae</taxon>
        <taxon>Asteroideae</taxon>
        <taxon>Anthemideae</taxon>
        <taxon>Anthemidinae</taxon>
        <taxon>Tanacetum</taxon>
    </lineage>
</organism>
<dbReference type="Proteomes" id="UP001151760">
    <property type="component" value="Unassembled WGS sequence"/>
</dbReference>
<gene>
    <name evidence="1" type="ORF">Tco_0841740</name>
</gene>
<reference evidence="1" key="1">
    <citation type="journal article" date="2022" name="Int. J. Mol. Sci.">
        <title>Draft Genome of Tanacetum Coccineum: Genomic Comparison of Closely Related Tanacetum-Family Plants.</title>
        <authorList>
            <person name="Yamashiro T."/>
            <person name="Shiraishi A."/>
            <person name="Nakayama K."/>
            <person name="Satake H."/>
        </authorList>
    </citation>
    <scope>NUCLEOTIDE SEQUENCE</scope>
</reference>
<evidence type="ECO:0000313" key="1">
    <source>
        <dbReference type="EMBL" id="GJT07278.1"/>
    </source>
</evidence>
<keyword evidence="2" id="KW-1185">Reference proteome</keyword>
<evidence type="ECO:0000313" key="2">
    <source>
        <dbReference type="Proteomes" id="UP001151760"/>
    </source>
</evidence>
<protein>
    <submittedName>
        <fullName evidence="1">Uncharacterized protein</fullName>
    </submittedName>
</protein>
<reference evidence="1" key="2">
    <citation type="submission" date="2022-01" db="EMBL/GenBank/DDBJ databases">
        <authorList>
            <person name="Yamashiro T."/>
            <person name="Shiraishi A."/>
            <person name="Satake H."/>
            <person name="Nakayama K."/>
        </authorList>
    </citation>
    <scope>NUCLEOTIDE SEQUENCE</scope>
</reference>
<proteinExistence type="predicted"/>